<keyword evidence="1" id="KW-1133">Transmembrane helix</keyword>
<keyword evidence="3" id="KW-1185">Reference proteome</keyword>
<protein>
    <submittedName>
        <fullName evidence="2">Uncharacterized protein</fullName>
    </submittedName>
</protein>
<evidence type="ECO:0000256" key="1">
    <source>
        <dbReference type="SAM" id="Phobius"/>
    </source>
</evidence>
<gene>
    <name evidence="2" type="ORF">HA052_24570</name>
</gene>
<accession>A0ABX0LIQ4</accession>
<proteinExistence type="predicted"/>
<organism evidence="2 3">
    <name type="scientific">Chromobacterium fluminis</name>
    <dbReference type="NCBI Taxonomy" id="3044269"/>
    <lineage>
        <taxon>Bacteria</taxon>
        <taxon>Pseudomonadati</taxon>
        <taxon>Pseudomonadota</taxon>
        <taxon>Betaproteobacteria</taxon>
        <taxon>Neisseriales</taxon>
        <taxon>Chromobacteriaceae</taxon>
        <taxon>Chromobacterium</taxon>
    </lineage>
</organism>
<dbReference type="Proteomes" id="UP001515641">
    <property type="component" value="Unassembled WGS sequence"/>
</dbReference>
<name>A0ABX0LIQ4_9NEIS</name>
<dbReference type="EMBL" id="JAAOMA010000059">
    <property type="protein sequence ID" value="NHR08370.1"/>
    <property type="molecule type" value="Genomic_DNA"/>
</dbReference>
<comment type="caution">
    <text evidence="2">The sequence shown here is derived from an EMBL/GenBank/DDBJ whole genome shotgun (WGS) entry which is preliminary data.</text>
</comment>
<evidence type="ECO:0000313" key="2">
    <source>
        <dbReference type="EMBL" id="NHR08370.1"/>
    </source>
</evidence>
<sequence length="195" mass="21735">MASQYNHIFRQLVPPDSSDFVGMVAYALYKKQKIEWVEHFQKENDGREPTPEELKQFHCVSNMASQVAAYREQAIALLDEFLDYALSDKVEQLRQNMQQDALVQAVLASEGKVLQGQQNHQSDVLQAIKKPFYKVVWENVAAGIVASLVTLAGTGLIWLAAKGPEKLMREAIQNMTQTQAADASAPLAQSKSAKQ</sequence>
<keyword evidence="1" id="KW-0812">Transmembrane</keyword>
<evidence type="ECO:0000313" key="3">
    <source>
        <dbReference type="Proteomes" id="UP001515641"/>
    </source>
</evidence>
<reference evidence="2 3" key="1">
    <citation type="submission" date="2020-03" db="EMBL/GenBank/DDBJ databases">
        <title>Draft genome sequence of environmentally isolated cultures.</title>
        <authorList>
            <person name="Wilson H.S."/>
            <person name="De Leon M.E."/>
        </authorList>
    </citation>
    <scope>NUCLEOTIDE SEQUENCE [LARGE SCALE GENOMIC DNA]</scope>
    <source>
        <strain evidence="2 3">HSC-31F16</strain>
    </source>
</reference>
<keyword evidence="1" id="KW-0472">Membrane</keyword>
<feature type="transmembrane region" description="Helical" evidence="1">
    <location>
        <begin position="140"/>
        <end position="161"/>
    </location>
</feature>
<dbReference type="RefSeq" id="WP_166454033.1">
    <property type="nucleotide sequence ID" value="NZ_JAAOMA010000059.1"/>
</dbReference>